<feature type="region of interest" description="Disordered" evidence="2">
    <location>
        <begin position="197"/>
        <end position="218"/>
    </location>
</feature>
<gene>
    <name evidence="4" type="ORF">N0V84_003017</name>
</gene>
<dbReference type="GO" id="GO:0008270">
    <property type="term" value="F:zinc ion binding"/>
    <property type="evidence" value="ECO:0007669"/>
    <property type="project" value="InterPro"/>
</dbReference>
<evidence type="ECO:0000256" key="1">
    <source>
        <dbReference type="ARBA" id="ARBA00023242"/>
    </source>
</evidence>
<dbReference type="Gene3D" id="4.10.240.10">
    <property type="entry name" value="Zn(2)-C6 fungal-type DNA-binding domain"/>
    <property type="match status" value="1"/>
</dbReference>
<dbReference type="PROSITE" id="PS00463">
    <property type="entry name" value="ZN2_CY6_FUNGAL_1"/>
    <property type="match status" value="1"/>
</dbReference>
<proteinExistence type="predicted"/>
<feature type="region of interest" description="Disordered" evidence="2">
    <location>
        <begin position="50"/>
        <end position="83"/>
    </location>
</feature>
<dbReference type="InterPro" id="IPR001138">
    <property type="entry name" value="Zn2Cys6_DnaBD"/>
</dbReference>
<comment type="caution">
    <text evidence="4">The sequence shown here is derived from an EMBL/GenBank/DDBJ whole genome shotgun (WGS) entry which is preliminary data.</text>
</comment>
<dbReference type="Pfam" id="PF00172">
    <property type="entry name" value="Zn_clus"/>
    <property type="match status" value="1"/>
</dbReference>
<accession>A0A9W8WI90</accession>
<dbReference type="CDD" id="cd00067">
    <property type="entry name" value="GAL4"/>
    <property type="match status" value="1"/>
</dbReference>
<keyword evidence="5" id="KW-1185">Reference proteome</keyword>
<reference evidence="4" key="1">
    <citation type="submission" date="2022-10" db="EMBL/GenBank/DDBJ databases">
        <title>Tapping the CABI collections for fungal endophytes: first genome assemblies for Collariella, Neodidymelliopsis, Ascochyta clinopodiicola, Didymella pomorum, Didymosphaeria variabile, Neocosmospora piperis and Neocucurbitaria cava.</title>
        <authorList>
            <person name="Hill R."/>
        </authorList>
    </citation>
    <scope>NUCLEOTIDE SEQUENCE</scope>
    <source>
        <strain evidence="4">IMI 366586</strain>
    </source>
</reference>
<feature type="domain" description="Zn(2)-C6 fungal-type" evidence="3">
    <location>
        <begin position="18"/>
        <end position="48"/>
    </location>
</feature>
<name>A0A9W8WI90_9HYPO</name>
<dbReference type="GO" id="GO:0000981">
    <property type="term" value="F:DNA-binding transcription factor activity, RNA polymerase II-specific"/>
    <property type="evidence" value="ECO:0007669"/>
    <property type="project" value="InterPro"/>
</dbReference>
<dbReference type="SUPFAM" id="SSF57701">
    <property type="entry name" value="Zn2/Cys6 DNA-binding domain"/>
    <property type="match status" value="1"/>
</dbReference>
<dbReference type="PROSITE" id="PS50048">
    <property type="entry name" value="ZN2_CY6_FUNGAL_2"/>
    <property type="match status" value="1"/>
</dbReference>
<dbReference type="InterPro" id="IPR036864">
    <property type="entry name" value="Zn2-C6_fun-type_DNA-bd_sf"/>
</dbReference>
<dbReference type="OrthoDB" id="3498215at2759"/>
<evidence type="ECO:0000313" key="4">
    <source>
        <dbReference type="EMBL" id="KAJ4326587.1"/>
    </source>
</evidence>
<feature type="compositionally biased region" description="Polar residues" evidence="2">
    <location>
        <begin position="200"/>
        <end position="218"/>
    </location>
</feature>
<dbReference type="Proteomes" id="UP001140502">
    <property type="component" value="Unassembled WGS sequence"/>
</dbReference>
<evidence type="ECO:0000313" key="5">
    <source>
        <dbReference type="Proteomes" id="UP001140502"/>
    </source>
</evidence>
<sequence length="478" mass="52056">MASTAAAQTADSVPKHRACDECRSRKLACSKEPDGCSRCKKEGIICHYSPQKPMGRPRKRRHVESEAPLPPPQDLSGPETTGLTLAHGFQDQAHSYPPLPSDGFGQGLDFLDESASTNLEFWDLLPNNYLDTFPTDPQLFQHDAPTTQKTPGGLPLTLSGVDLLGTINFDEPDLSQATVSKDLNASLQQYMADQLHPRQANDNSDTSTPPDSTLGSDNGTSVGCLDDCAVIPPPPSLRSVPTVPCGCLSSLYLALESLTHLPDEVIPAMRVARNASKVAHDVIECSVCSKPLIDEPTKPPPIQCFQNLMLLGTLVPSACNAYAAILEMVDAETAAAKKHGRSFWFSFKDIGGLWGRVGEDAGSCSVIENYNNKNMEPDMWRLTIRGLLRVDVYGLDETDSSIPKKQRFMQPGLRDVVRQLEERSRKRHELLDALIAAGHPHDGASGVIYPSKPCKPEQRTCVKVLETARIALDNLVIA</sequence>
<dbReference type="SMART" id="SM00066">
    <property type="entry name" value="GAL4"/>
    <property type="match status" value="1"/>
</dbReference>
<organism evidence="4 5">
    <name type="scientific">Fusarium piperis</name>
    <dbReference type="NCBI Taxonomy" id="1435070"/>
    <lineage>
        <taxon>Eukaryota</taxon>
        <taxon>Fungi</taxon>
        <taxon>Dikarya</taxon>
        <taxon>Ascomycota</taxon>
        <taxon>Pezizomycotina</taxon>
        <taxon>Sordariomycetes</taxon>
        <taxon>Hypocreomycetidae</taxon>
        <taxon>Hypocreales</taxon>
        <taxon>Nectriaceae</taxon>
        <taxon>Fusarium</taxon>
        <taxon>Fusarium solani species complex</taxon>
    </lineage>
</organism>
<evidence type="ECO:0000259" key="3">
    <source>
        <dbReference type="PROSITE" id="PS50048"/>
    </source>
</evidence>
<keyword evidence="1" id="KW-0539">Nucleus</keyword>
<protein>
    <recommendedName>
        <fullName evidence="3">Zn(2)-C6 fungal-type domain-containing protein</fullName>
    </recommendedName>
</protein>
<dbReference type="EMBL" id="JAPEUR010000040">
    <property type="protein sequence ID" value="KAJ4326587.1"/>
    <property type="molecule type" value="Genomic_DNA"/>
</dbReference>
<evidence type="ECO:0000256" key="2">
    <source>
        <dbReference type="SAM" id="MobiDB-lite"/>
    </source>
</evidence>
<dbReference type="AlphaFoldDB" id="A0A9W8WI90"/>